<dbReference type="InterPro" id="IPR048520">
    <property type="entry name" value="LarA_C"/>
</dbReference>
<keyword evidence="4" id="KW-1185">Reference proteome</keyword>
<dbReference type="NCBIfam" id="NF033504">
    <property type="entry name" value="Ni_dep_LarA"/>
    <property type="match status" value="1"/>
</dbReference>
<dbReference type="AlphaFoldDB" id="A0A5K8AHY3"/>
<dbReference type="GO" id="GO:0050043">
    <property type="term" value="F:lactate racemase activity"/>
    <property type="evidence" value="ECO:0007669"/>
    <property type="project" value="InterPro"/>
</dbReference>
<dbReference type="RefSeq" id="WP_162459082.1">
    <property type="nucleotide sequence ID" value="NZ_AP021879.1"/>
</dbReference>
<accession>A0A5K8AHY3</accession>
<dbReference type="InterPro" id="IPR047926">
    <property type="entry name" value="Ni_dep_LarA"/>
</dbReference>
<reference evidence="3 4" key="1">
    <citation type="submission" date="2019-11" db="EMBL/GenBank/DDBJ databases">
        <title>Comparative genomics of hydrocarbon-degrading Desulfosarcina strains.</title>
        <authorList>
            <person name="Watanabe M."/>
            <person name="Kojima H."/>
            <person name="Fukui M."/>
        </authorList>
    </citation>
    <scope>NUCLEOTIDE SEQUENCE [LARGE SCALE GENOMIC DNA]</scope>
    <source>
        <strain evidence="4">oXyS1</strain>
    </source>
</reference>
<organism evidence="3 4">
    <name type="scientific">Desulfosarcina ovata subsp. ovata</name>
    <dbReference type="NCBI Taxonomy" id="2752305"/>
    <lineage>
        <taxon>Bacteria</taxon>
        <taxon>Pseudomonadati</taxon>
        <taxon>Thermodesulfobacteriota</taxon>
        <taxon>Desulfobacteria</taxon>
        <taxon>Desulfobacterales</taxon>
        <taxon>Desulfosarcinaceae</taxon>
        <taxon>Desulfosarcina</taxon>
    </lineage>
</organism>
<evidence type="ECO:0000313" key="3">
    <source>
        <dbReference type="EMBL" id="BBO91470.1"/>
    </source>
</evidence>
<gene>
    <name evidence="3" type="ORF">DSCOOX_46500</name>
</gene>
<name>A0A5K8AHY3_9BACT</name>
<evidence type="ECO:0000259" key="2">
    <source>
        <dbReference type="Pfam" id="PF21113"/>
    </source>
</evidence>
<sequence length="425" mass="45990">MTTIKIPYGGRSLQFNLPDRCLGTVLSPQSVRSRHNAGDIISKALAQPVGTRPLKQMVSPGGTVAVIIDDISRCTPTHRMLPLLLGELHDAGIEEKNIRIVIALGTHRPMTPDEILAKTGPRIVDRYRIVNLSSQETDQQVYVGTSSNGIPAWVNRTVAEADFRIGVGMITPHMDVGYSGGAKIILPGVCGQRTVDAFHCRQAALYGNQLGLVDAPMRQDFERFVAERIGLDFILNAIVDQGGDLFDCVAGDCIMAHRKGVTVARQVFGVPVEKRFSIVISNSYPADRDLWQSVKGLASGELMTRDGGTLILVSHCPEGTRTHPHYADYIGRDLDQLLAQLARGTIEDPVACALAVPICRIRQRVKVALVSAHLSHSDADRMGFPWYSDVEGALADALDGHCDKTVAVLTHGGISLPLVRSGGLE</sequence>
<dbReference type="Proteomes" id="UP000422108">
    <property type="component" value="Chromosome"/>
</dbReference>
<dbReference type="Pfam" id="PF21113">
    <property type="entry name" value="LarA_C"/>
    <property type="match status" value="1"/>
</dbReference>
<evidence type="ECO:0000259" key="1">
    <source>
        <dbReference type="Pfam" id="PF09861"/>
    </source>
</evidence>
<dbReference type="Gene3D" id="3.40.50.11440">
    <property type="match status" value="1"/>
</dbReference>
<dbReference type="PANTHER" id="PTHR33171:SF17">
    <property type="entry name" value="LARA-LIKE N-TERMINAL DOMAIN-CONTAINING PROTEIN"/>
    <property type="match status" value="1"/>
</dbReference>
<dbReference type="InterPro" id="IPR048068">
    <property type="entry name" value="LarA-like"/>
</dbReference>
<dbReference type="EMBL" id="AP021879">
    <property type="protein sequence ID" value="BBO91470.1"/>
    <property type="molecule type" value="Genomic_DNA"/>
</dbReference>
<dbReference type="InterPro" id="IPR018657">
    <property type="entry name" value="LarA-like_N"/>
</dbReference>
<dbReference type="InterPro" id="IPR043166">
    <property type="entry name" value="LarA-like_C"/>
</dbReference>
<feature type="domain" description="LarA-like N-terminal" evidence="1">
    <location>
        <begin position="8"/>
        <end position="201"/>
    </location>
</feature>
<dbReference type="Pfam" id="PF09861">
    <property type="entry name" value="Lar_N"/>
    <property type="match status" value="1"/>
</dbReference>
<protein>
    <submittedName>
        <fullName evidence="3">Uncharacterized protein</fullName>
    </submittedName>
</protein>
<feature type="domain" description="Lactate racemase C-terminal" evidence="2">
    <location>
        <begin position="278"/>
        <end position="412"/>
    </location>
</feature>
<dbReference type="Gene3D" id="3.90.226.30">
    <property type="match status" value="1"/>
</dbReference>
<dbReference type="PANTHER" id="PTHR33171">
    <property type="entry name" value="LAR_N DOMAIN-CONTAINING PROTEIN"/>
    <property type="match status" value="1"/>
</dbReference>
<proteinExistence type="predicted"/>
<evidence type="ECO:0000313" key="4">
    <source>
        <dbReference type="Proteomes" id="UP000422108"/>
    </source>
</evidence>